<keyword evidence="7 10" id="KW-0574">Periplasm</keyword>
<keyword evidence="8 10" id="KW-0653">Protein transport</keyword>
<dbReference type="STRING" id="392484.LP43_2434"/>
<evidence type="ECO:0000256" key="3">
    <source>
        <dbReference type="ARBA" id="ARBA00011245"/>
    </source>
</evidence>
<evidence type="ECO:0000256" key="9">
    <source>
        <dbReference type="ARBA" id="ARBA00023186"/>
    </source>
</evidence>
<feature type="signal peptide" evidence="10">
    <location>
        <begin position="1"/>
        <end position="23"/>
    </location>
</feature>
<dbReference type="PANTHER" id="PTHR35869">
    <property type="entry name" value="OUTER-MEMBRANE LIPOPROTEIN CARRIER PROTEIN"/>
    <property type="match status" value="1"/>
</dbReference>
<name>A0A0A0BD43_9GAMM</name>
<proteinExistence type="inferred from homology"/>
<dbReference type="AlphaFoldDB" id="A0A0A0BD43"/>
<accession>A0A0A0BD43</accession>
<dbReference type="InterPro" id="IPR004564">
    <property type="entry name" value="OM_lipoprot_carrier_LolA-like"/>
</dbReference>
<keyword evidence="9 10" id="KW-0143">Chaperone</keyword>
<comment type="similarity">
    <text evidence="2 10">Belongs to the LolA family.</text>
</comment>
<evidence type="ECO:0000313" key="11">
    <source>
        <dbReference type="EMBL" id="KGM05871.1"/>
    </source>
</evidence>
<dbReference type="NCBIfam" id="TIGR00547">
    <property type="entry name" value="lolA"/>
    <property type="match status" value="1"/>
</dbReference>
<feature type="chain" id="PRO_5008983607" description="Outer-membrane lipoprotein carrier protein" evidence="10">
    <location>
        <begin position="24"/>
        <end position="212"/>
    </location>
</feature>
<evidence type="ECO:0000256" key="1">
    <source>
        <dbReference type="ARBA" id="ARBA00004418"/>
    </source>
</evidence>
<evidence type="ECO:0000256" key="7">
    <source>
        <dbReference type="ARBA" id="ARBA00022764"/>
    </source>
</evidence>
<organism evidence="11 12">
    <name type="scientific">Methylophaga thiooxydans</name>
    <dbReference type="NCBI Taxonomy" id="392484"/>
    <lineage>
        <taxon>Bacteria</taxon>
        <taxon>Pseudomonadati</taxon>
        <taxon>Pseudomonadota</taxon>
        <taxon>Gammaproteobacteria</taxon>
        <taxon>Thiotrichales</taxon>
        <taxon>Piscirickettsiaceae</taxon>
        <taxon>Methylophaga</taxon>
    </lineage>
</organism>
<protein>
    <recommendedName>
        <fullName evidence="4 10">Outer-membrane lipoprotein carrier protein</fullName>
    </recommendedName>
</protein>
<evidence type="ECO:0000256" key="2">
    <source>
        <dbReference type="ARBA" id="ARBA00007615"/>
    </source>
</evidence>
<dbReference type="Gene3D" id="2.50.20.10">
    <property type="entry name" value="Lipoprotein localisation LolA/LolB/LppX"/>
    <property type="match status" value="1"/>
</dbReference>
<gene>
    <name evidence="10" type="primary">lolA</name>
    <name evidence="11" type="ORF">LP43_2434</name>
</gene>
<keyword evidence="11" id="KW-0449">Lipoprotein</keyword>
<evidence type="ECO:0000256" key="10">
    <source>
        <dbReference type="HAMAP-Rule" id="MF_00240"/>
    </source>
</evidence>
<dbReference type="RefSeq" id="WP_036315737.1">
    <property type="nucleotide sequence ID" value="NZ_JRQD01000007.1"/>
</dbReference>
<sequence length="212" mass="24020" precursor="true">MTMKQIMAGLFLSLLLVTGLSQAQSTGEDKLNQFVQHVETFQAAFEQTVIDPEGQVMEQAQGLFVLSRPGKFRWDYETPYPQKIVADGKNIWFYDVDLEQVTVKSQQEALAETPATLLSGELVPEDKYNINNLPSDDGLLWVELTPKQTESNFQAVTLAFDGDVLQQMIMRDSFDQRTRLTFTQVIENPKFKQDMFKFTPPTGIDVVGEAQQ</sequence>
<dbReference type="HAMAP" id="MF_00240">
    <property type="entry name" value="LolA"/>
    <property type="match status" value="1"/>
</dbReference>
<comment type="caution">
    <text evidence="11">The sequence shown here is derived from an EMBL/GenBank/DDBJ whole genome shotgun (WGS) entry which is preliminary data.</text>
</comment>
<comment type="subunit">
    <text evidence="3 10">Monomer.</text>
</comment>
<reference evidence="11 12" key="1">
    <citation type="submission" date="2014-09" db="EMBL/GenBank/DDBJ databases">
        <authorList>
            <person name="Grob C."/>
            <person name="Taubert M."/>
            <person name="Howat A.M."/>
            <person name="Burns O.J."/>
            <person name="Dixon J.L."/>
            <person name="Chen Y."/>
            <person name="Murrell J.C."/>
        </authorList>
    </citation>
    <scope>NUCLEOTIDE SEQUENCE [LARGE SCALE GENOMIC DNA]</scope>
    <source>
        <strain evidence="11">L4</strain>
    </source>
</reference>
<comment type="function">
    <text evidence="10">Participates in the translocation of lipoproteins from the inner membrane to the outer membrane. Only forms a complex with a lipoprotein if the residue after the N-terminal Cys is not an aspartate (The Asp acts as a targeting signal to indicate that the lipoprotein should stay in the inner membrane).</text>
</comment>
<dbReference type="EMBL" id="JRQD01000007">
    <property type="protein sequence ID" value="KGM05871.1"/>
    <property type="molecule type" value="Genomic_DNA"/>
</dbReference>
<dbReference type="InterPro" id="IPR018323">
    <property type="entry name" value="OM_lipoprot_carrier_LolA_Pbac"/>
</dbReference>
<evidence type="ECO:0000256" key="5">
    <source>
        <dbReference type="ARBA" id="ARBA00022448"/>
    </source>
</evidence>
<dbReference type="GO" id="GO:0044874">
    <property type="term" value="P:lipoprotein localization to outer membrane"/>
    <property type="evidence" value="ECO:0007669"/>
    <property type="project" value="UniProtKB-UniRule"/>
</dbReference>
<dbReference type="InterPro" id="IPR029046">
    <property type="entry name" value="LolA/LolB/LppX"/>
</dbReference>
<dbReference type="Proteomes" id="UP000029999">
    <property type="component" value="Unassembled WGS sequence"/>
</dbReference>
<comment type="subcellular location">
    <subcellularLocation>
        <location evidence="1 10">Periplasm</location>
    </subcellularLocation>
</comment>
<dbReference type="CDD" id="cd16325">
    <property type="entry name" value="LolA"/>
    <property type="match status" value="1"/>
</dbReference>
<dbReference type="SUPFAM" id="SSF89392">
    <property type="entry name" value="Prokaryotic lipoproteins and lipoprotein localization factors"/>
    <property type="match status" value="1"/>
</dbReference>
<evidence type="ECO:0000256" key="8">
    <source>
        <dbReference type="ARBA" id="ARBA00022927"/>
    </source>
</evidence>
<evidence type="ECO:0000313" key="12">
    <source>
        <dbReference type="Proteomes" id="UP000029999"/>
    </source>
</evidence>
<dbReference type="GO" id="GO:0042597">
    <property type="term" value="C:periplasmic space"/>
    <property type="evidence" value="ECO:0007669"/>
    <property type="project" value="UniProtKB-SubCell"/>
</dbReference>
<evidence type="ECO:0000256" key="4">
    <source>
        <dbReference type="ARBA" id="ARBA00014035"/>
    </source>
</evidence>
<keyword evidence="6 10" id="KW-0732">Signal</keyword>
<dbReference type="PANTHER" id="PTHR35869:SF1">
    <property type="entry name" value="OUTER-MEMBRANE LIPOPROTEIN CARRIER PROTEIN"/>
    <property type="match status" value="1"/>
</dbReference>
<keyword evidence="5 10" id="KW-0813">Transport</keyword>
<dbReference type="Pfam" id="PF03548">
    <property type="entry name" value="LolA"/>
    <property type="match status" value="1"/>
</dbReference>
<evidence type="ECO:0000256" key="6">
    <source>
        <dbReference type="ARBA" id="ARBA00022729"/>
    </source>
</evidence>
<dbReference type="GO" id="GO:0042953">
    <property type="term" value="P:lipoprotein transport"/>
    <property type="evidence" value="ECO:0007669"/>
    <property type="project" value="InterPro"/>
</dbReference>